<feature type="transmembrane region" description="Helical" evidence="6">
    <location>
        <begin position="280"/>
        <end position="304"/>
    </location>
</feature>
<evidence type="ECO:0000256" key="1">
    <source>
        <dbReference type="ARBA" id="ARBA00004141"/>
    </source>
</evidence>
<feature type="transmembrane region" description="Helical" evidence="6">
    <location>
        <begin position="252"/>
        <end position="268"/>
    </location>
</feature>
<dbReference type="Pfam" id="PF01040">
    <property type="entry name" value="UbiA"/>
    <property type="match status" value="1"/>
</dbReference>
<accession>A0A1M5Z163</accession>
<evidence type="ECO:0000256" key="4">
    <source>
        <dbReference type="ARBA" id="ARBA00022989"/>
    </source>
</evidence>
<feature type="transmembrane region" description="Helical" evidence="6">
    <location>
        <begin position="136"/>
        <end position="155"/>
    </location>
</feature>
<dbReference type="PANTHER" id="PTHR13929">
    <property type="entry name" value="1,4-DIHYDROXY-2-NAPHTHOATE OCTAPRENYLTRANSFERASE"/>
    <property type="match status" value="1"/>
</dbReference>
<feature type="transmembrane region" description="Helical" evidence="6">
    <location>
        <begin position="182"/>
        <end position="203"/>
    </location>
</feature>
<dbReference type="Proteomes" id="UP000183995">
    <property type="component" value="Unassembled WGS sequence"/>
</dbReference>
<dbReference type="AlphaFoldDB" id="A0A1M5Z163"/>
<dbReference type="RefSeq" id="WP_073080698.1">
    <property type="nucleotide sequence ID" value="NZ_FQXV01000012.1"/>
</dbReference>
<dbReference type="STRING" id="1123282.SAMN02745823_03030"/>
<feature type="transmembrane region" description="Helical" evidence="6">
    <location>
        <begin position="224"/>
        <end position="246"/>
    </location>
</feature>
<dbReference type="GO" id="GO:0016020">
    <property type="term" value="C:membrane"/>
    <property type="evidence" value="ECO:0007669"/>
    <property type="project" value="UniProtKB-SubCell"/>
</dbReference>
<dbReference type="GO" id="GO:0042371">
    <property type="term" value="P:vitamin K biosynthetic process"/>
    <property type="evidence" value="ECO:0007669"/>
    <property type="project" value="TreeGrafter"/>
</dbReference>
<evidence type="ECO:0000313" key="7">
    <source>
        <dbReference type="EMBL" id="SHI17633.1"/>
    </source>
</evidence>
<dbReference type="GO" id="GO:0004659">
    <property type="term" value="F:prenyltransferase activity"/>
    <property type="evidence" value="ECO:0007669"/>
    <property type="project" value="InterPro"/>
</dbReference>
<feature type="transmembrane region" description="Helical" evidence="6">
    <location>
        <begin position="107"/>
        <end position="124"/>
    </location>
</feature>
<dbReference type="OrthoDB" id="9767568at2"/>
<protein>
    <submittedName>
        <fullName evidence="7">1,4-dihydroxy-2-naphthoate octaprenyltransferase</fullName>
    </submittedName>
</protein>
<evidence type="ECO:0000256" key="2">
    <source>
        <dbReference type="ARBA" id="ARBA00022679"/>
    </source>
</evidence>
<feature type="transmembrane region" description="Helical" evidence="6">
    <location>
        <begin position="84"/>
        <end position="101"/>
    </location>
</feature>
<dbReference type="InterPro" id="IPR026046">
    <property type="entry name" value="UBIAD1"/>
</dbReference>
<comment type="subcellular location">
    <subcellularLocation>
        <location evidence="1">Membrane</location>
        <topology evidence="1">Multi-pass membrane protein</topology>
    </subcellularLocation>
</comment>
<dbReference type="GO" id="GO:0009234">
    <property type="term" value="P:menaquinone biosynthetic process"/>
    <property type="evidence" value="ECO:0007669"/>
    <property type="project" value="TreeGrafter"/>
</dbReference>
<dbReference type="CDD" id="cd13962">
    <property type="entry name" value="PT_UbiA_UBIAD1"/>
    <property type="match status" value="1"/>
</dbReference>
<keyword evidence="3 6" id="KW-0812">Transmembrane</keyword>
<feature type="transmembrane region" description="Helical" evidence="6">
    <location>
        <begin position="42"/>
        <end position="64"/>
    </location>
</feature>
<keyword evidence="8" id="KW-1185">Reference proteome</keyword>
<evidence type="ECO:0000256" key="5">
    <source>
        <dbReference type="ARBA" id="ARBA00023136"/>
    </source>
</evidence>
<keyword evidence="5 6" id="KW-0472">Membrane</keyword>
<evidence type="ECO:0000313" key="8">
    <source>
        <dbReference type="Proteomes" id="UP000183995"/>
    </source>
</evidence>
<name>A0A1M5Z163_9FIRM</name>
<evidence type="ECO:0000256" key="6">
    <source>
        <dbReference type="SAM" id="Phobius"/>
    </source>
</evidence>
<keyword evidence="4 6" id="KW-1133">Transmembrane helix</keyword>
<dbReference type="PANTHER" id="PTHR13929:SF0">
    <property type="entry name" value="UBIA PRENYLTRANSFERASE DOMAIN-CONTAINING PROTEIN 1"/>
    <property type="match status" value="1"/>
</dbReference>
<proteinExistence type="predicted"/>
<evidence type="ECO:0000256" key="3">
    <source>
        <dbReference type="ARBA" id="ARBA00022692"/>
    </source>
</evidence>
<sequence>MKRRLFWRFWEYTQLPAKLACLLPFLLALFYADYTYHQISPVPTVIFFLTMLPFELTVTALNNYMDSKADGAALPFQRPAAKRILIVLWAVAAVGAVLLVWLEGAVVFVLGGLCVLVGIIYSFGPAPLSRMPLGEIFSGVFEGFFIPFLVVYINAPAQSLLWADFQAPVLRLGFNLLNLFELAVLAVPAILGIAAIMLANNICDVDNDVKVRRYTLPYYIGTKNAIRLYAALYGLAYAAVIAAALLKVLPPYVLLTLPGLFVVFRNVRRFKAFQSKKETFPLSIMNLLVMLVPLILAAAAAAVFS</sequence>
<dbReference type="EMBL" id="FQXV01000012">
    <property type="protein sequence ID" value="SHI17633.1"/>
    <property type="molecule type" value="Genomic_DNA"/>
</dbReference>
<dbReference type="InterPro" id="IPR000537">
    <property type="entry name" value="UbiA_prenyltransferase"/>
</dbReference>
<gene>
    <name evidence="7" type="ORF">SAMN02745823_03030</name>
</gene>
<keyword evidence="2 7" id="KW-0808">Transferase</keyword>
<organism evidence="7 8">
    <name type="scientific">Sporobacter termitidis DSM 10068</name>
    <dbReference type="NCBI Taxonomy" id="1123282"/>
    <lineage>
        <taxon>Bacteria</taxon>
        <taxon>Bacillati</taxon>
        <taxon>Bacillota</taxon>
        <taxon>Clostridia</taxon>
        <taxon>Eubacteriales</taxon>
        <taxon>Oscillospiraceae</taxon>
        <taxon>Sporobacter</taxon>
    </lineage>
</organism>
<reference evidence="7 8" key="1">
    <citation type="submission" date="2016-11" db="EMBL/GenBank/DDBJ databases">
        <authorList>
            <person name="Jaros S."/>
            <person name="Januszkiewicz K."/>
            <person name="Wedrychowicz H."/>
        </authorList>
    </citation>
    <scope>NUCLEOTIDE SEQUENCE [LARGE SCALE GENOMIC DNA]</scope>
    <source>
        <strain evidence="7 8">DSM 10068</strain>
    </source>
</reference>